<gene>
    <name evidence="2" type="ORF">TNIN_219781</name>
</gene>
<accession>A0A8X7CB64</accession>
<protein>
    <submittedName>
        <fullName evidence="2">Uncharacterized protein</fullName>
    </submittedName>
</protein>
<reference evidence="2" key="1">
    <citation type="submission" date="2020-08" db="EMBL/GenBank/DDBJ databases">
        <title>Multicomponent nature underlies the extraordinary mechanical properties of spider dragline silk.</title>
        <authorList>
            <person name="Kono N."/>
            <person name="Nakamura H."/>
            <person name="Mori M."/>
            <person name="Yoshida Y."/>
            <person name="Ohtoshi R."/>
            <person name="Malay A.D."/>
            <person name="Moran D.A.P."/>
            <person name="Tomita M."/>
            <person name="Numata K."/>
            <person name="Arakawa K."/>
        </authorList>
    </citation>
    <scope>NUCLEOTIDE SEQUENCE</scope>
</reference>
<evidence type="ECO:0000313" key="2">
    <source>
        <dbReference type="EMBL" id="GFY59942.1"/>
    </source>
</evidence>
<evidence type="ECO:0000256" key="1">
    <source>
        <dbReference type="SAM" id="MobiDB-lite"/>
    </source>
</evidence>
<dbReference type="EMBL" id="BMAV01012892">
    <property type="protein sequence ID" value="GFY59942.1"/>
    <property type="molecule type" value="Genomic_DNA"/>
</dbReference>
<organism evidence="2 3">
    <name type="scientific">Trichonephila inaurata madagascariensis</name>
    <dbReference type="NCBI Taxonomy" id="2747483"/>
    <lineage>
        <taxon>Eukaryota</taxon>
        <taxon>Metazoa</taxon>
        <taxon>Ecdysozoa</taxon>
        <taxon>Arthropoda</taxon>
        <taxon>Chelicerata</taxon>
        <taxon>Arachnida</taxon>
        <taxon>Araneae</taxon>
        <taxon>Araneomorphae</taxon>
        <taxon>Entelegynae</taxon>
        <taxon>Araneoidea</taxon>
        <taxon>Nephilidae</taxon>
        <taxon>Trichonephila</taxon>
        <taxon>Trichonephila inaurata</taxon>
    </lineage>
</organism>
<evidence type="ECO:0000313" key="3">
    <source>
        <dbReference type="Proteomes" id="UP000886998"/>
    </source>
</evidence>
<dbReference type="AlphaFoldDB" id="A0A8X7CB64"/>
<comment type="caution">
    <text evidence="2">The sequence shown here is derived from an EMBL/GenBank/DDBJ whole genome shotgun (WGS) entry which is preliminary data.</text>
</comment>
<proteinExistence type="predicted"/>
<keyword evidence="3" id="KW-1185">Reference proteome</keyword>
<name>A0A8X7CB64_9ARAC</name>
<dbReference type="Proteomes" id="UP000886998">
    <property type="component" value="Unassembled WGS sequence"/>
</dbReference>
<feature type="region of interest" description="Disordered" evidence="1">
    <location>
        <begin position="39"/>
        <end position="68"/>
    </location>
</feature>
<sequence>MRLKANAWFKISNYFIQTSKNETDYLHLLESVPFVSPFPPLKRHPDDDKASLGTDNRPQAPTLVAGSARSLARPTAAANSRIAANFSFSLPPPSA</sequence>